<reference evidence="1" key="1">
    <citation type="submission" date="2022-02" db="EMBL/GenBank/DDBJ databases">
        <title>Plant Genome Project.</title>
        <authorList>
            <person name="Zhang R.-G."/>
        </authorList>
    </citation>
    <scope>NUCLEOTIDE SEQUENCE</scope>
    <source>
        <strain evidence="1">AT1</strain>
    </source>
</reference>
<keyword evidence="2" id="KW-1185">Reference proteome</keyword>
<dbReference type="EMBL" id="CM046390">
    <property type="protein sequence ID" value="KAI8563085.1"/>
    <property type="molecule type" value="Genomic_DNA"/>
</dbReference>
<evidence type="ECO:0000313" key="2">
    <source>
        <dbReference type="Proteomes" id="UP001062846"/>
    </source>
</evidence>
<proteinExistence type="predicted"/>
<accession>A0ACC0PCD2</accession>
<comment type="caution">
    <text evidence="1">The sequence shown here is derived from an EMBL/GenBank/DDBJ whole genome shotgun (WGS) entry which is preliminary data.</text>
</comment>
<sequence>MLCISEPLNRAFNGLDLISTINDRESFIIEMRSKLLNARSDESEVCSAYHCTTLSRIQCTLMHNLTYAFVFFYGKNKDDYFSHLCSFDHSTIFLIFFFKRTI</sequence>
<name>A0ACC0PCD2_RHOML</name>
<protein>
    <submittedName>
        <fullName evidence="1">Uncharacterized protein</fullName>
    </submittedName>
</protein>
<dbReference type="Proteomes" id="UP001062846">
    <property type="component" value="Chromosome 3"/>
</dbReference>
<gene>
    <name evidence="1" type="ORF">RHMOL_Rhmol03G0086000</name>
</gene>
<evidence type="ECO:0000313" key="1">
    <source>
        <dbReference type="EMBL" id="KAI8563085.1"/>
    </source>
</evidence>
<organism evidence="1 2">
    <name type="scientific">Rhododendron molle</name>
    <name type="common">Chinese azalea</name>
    <name type="synonym">Azalea mollis</name>
    <dbReference type="NCBI Taxonomy" id="49168"/>
    <lineage>
        <taxon>Eukaryota</taxon>
        <taxon>Viridiplantae</taxon>
        <taxon>Streptophyta</taxon>
        <taxon>Embryophyta</taxon>
        <taxon>Tracheophyta</taxon>
        <taxon>Spermatophyta</taxon>
        <taxon>Magnoliopsida</taxon>
        <taxon>eudicotyledons</taxon>
        <taxon>Gunneridae</taxon>
        <taxon>Pentapetalae</taxon>
        <taxon>asterids</taxon>
        <taxon>Ericales</taxon>
        <taxon>Ericaceae</taxon>
        <taxon>Ericoideae</taxon>
        <taxon>Rhodoreae</taxon>
        <taxon>Rhododendron</taxon>
    </lineage>
</organism>